<keyword evidence="2" id="KW-1185">Reference proteome</keyword>
<proteinExistence type="predicted"/>
<sequence>FDGDIEKLSEYTHNKSIVIAETEHYLDEHPELKHIISDYLQFLLYKKPEDVWSFTRDYF</sequence>
<dbReference type="SUPFAM" id="SSF47391">
    <property type="entry name" value="Dimerization-anchoring domain of cAMP-dependent PK regulatory subunit"/>
    <property type="match status" value="1"/>
</dbReference>
<dbReference type="OrthoDB" id="6334211at2759"/>
<evidence type="ECO:0008006" key="3">
    <source>
        <dbReference type="Google" id="ProtNLM"/>
    </source>
</evidence>
<protein>
    <recommendedName>
        <fullName evidence="3">RIIa domain-containing protein</fullName>
    </recommendedName>
</protein>
<dbReference type="CDD" id="cd22973">
    <property type="entry name" value="DD_CATIP"/>
    <property type="match status" value="1"/>
</dbReference>
<name>A0A139ALW7_GONPJ</name>
<reference evidence="1 2" key="1">
    <citation type="journal article" date="2015" name="Genome Biol. Evol.">
        <title>Phylogenomic analyses indicate that early fungi evolved digesting cell walls of algal ancestors of land plants.</title>
        <authorList>
            <person name="Chang Y."/>
            <person name="Wang S."/>
            <person name="Sekimoto S."/>
            <person name="Aerts A.L."/>
            <person name="Choi C."/>
            <person name="Clum A."/>
            <person name="LaButti K.M."/>
            <person name="Lindquist E.A."/>
            <person name="Yee Ngan C."/>
            <person name="Ohm R.A."/>
            <person name="Salamov A.A."/>
            <person name="Grigoriev I.V."/>
            <person name="Spatafora J.W."/>
            <person name="Berbee M.L."/>
        </authorList>
    </citation>
    <scope>NUCLEOTIDE SEQUENCE [LARGE SCALE GENOMIC DNA]</scope>
    <source>
        <strain evidence="1 2">JEL478</strain>
    </source>
</reference>
<evidence type="ECO:0000313" key="2">
    <source>
        <dbReference type="Proteomes" id="UP000070544"/>
    </source>
</evidence>
<dbReference type="AlphaFoldDB" id="A0A139ALW7"/>
<feature type="non-terminal residue" evidence="1">
    <location>
        <position position="1"/>
    </location>
</feature>
<dbReference type="STRING" id="1344416.A0A139ALW7"/>
<gene>
    <name evidence="1" type="ORF">M427DRAFT_87701</name>
</gene>
<dbReference type="InterPro" id="IPR047501">
    <property type="entry name" value="DD_CATIP"/>
</dbReference>
<dbReference type="EMBL" id="KQ965745">
    <property type="protein sequence ID" value="KXS17761.1"/>
    <property type="molecule type" value="Genomic_DNA"/>
</dbReference>
<feature type="non-terminal residue" evidence="1">
    <location>
        <position position="59"/>
    </location>
</feature>
<organism evidence="1 2">
    <name type="scientific">Gonapodya prolifera (strain JEL478)</name>
    <name type="common">Monoblepharis prolifera</name>
    <dbReference type="NCBI Taxonomy" id="1344416"/>
    <lineage>
        <taxon>Eukaryota</taxon>
        <taxon>Fungi</taxon>
        <taxon>Fungi incertae sedis</taxon>
        <taxon>Chytridiomycota</taxon>
        <taxon>Chytridiomycota incertae sedis</taxon>
        <taxon>Monoblepharidomycetes</taxon>
        <taxon>Monoblepharidales</taxon>
        <taxon>Gonapodyaceae</taxon>
        <taxon>Gonapodya</taxon>
    </lineage>
</organism>
<dbReference type="Proteomes" id="UP000070544">
    <property type="component" value="Unassembled WGS sequence"/>
</dbReference>
<evidence type="ECO:0000313" key="1">
    <source>
        <dbReference type="EMBL" id="KXS17761.1"/>
    </source>
</evidence>
<accession>A0A139ALW7</accession>